<protein>
    <submittedName>
        <fullName evidence="2">Uncharacterized protein</fullName>
    </submittedName>
</protein>
<feature type="region of interest" description="Disordered" evidence="1">
    <location>
        <begin position="1"/>
        <end position="27"/>
    </location>
</feature>
<feature type="non-terminal residue" evidence="2">
    <location>
        <position position="1"/>
    </location>
</feature>
<reference evidence="2" key="1">
    <citation type="submission" date="2020-08" db="EMBL/GenBank/DDBJ databases">
        <title>Genome sequencing and assembly of the red palm weevil Rhynchophorus ferrugineus.</title>
        <authorList>
            <person name="Dias G.B."/>
            <person name="Bergman C.M."/>
            <person name="Manee M."/>
        </authorList>
    </citation>
    <scope>NUCLEOTIDE SEQUENCE</scope>
    <source>
        <strain evidence="2">AA-2017</strain>
        <tissue evidence="2">Whole larva</tissue>
    </source>
</reference>
<dbReference type="EMBL" id="JAACXV010018051">
    <property type="protein sequence ID" value="KAF7264163.1"/>
    <property type="molecule type" value="Genomic_DNA"/>
</dbReference>
<dbReference type="Proteomes" id="UP000625711">
    <property type="component" value="Unassembled WGS sequence"/>
</dbReference>
<evidence type="ECO:0000256" key="1">
    <source>
        <dbReference type="SAM" id="MobiDB-lite"/>
    </source>
</evidence>
<sequence length="81" mass="9192">VTGHQTTEINRDHQRSRRGVSREGSSASLWRLPVTSPDYVSRKSVLCRHECPFIGSVGGKWSERDFRSELATLEQTRAHVV</sequence>
<keyword evidence="3" id="KW-1185">Reference proteome</keyword>
<dbReference type="AlphaFoldDB" id="A0A834LYR5"/>
<evidence type="ECO:0000313" key="2">
    <source>
        <dbReference type="EMBL" id="KAF7264163.1"/>
    </source>
</evidence>
<name>A0A834LYR5_RHYFE</name>
<organism evidence="2 3">
    <name type="scientific">Rhynchophorus ferrugineus</name>
    <name type="common">Red palm weevil</name>
    <name type="synonym">Curculio ferrugineus</name>
    <dbReference type="NCBI Taxonomy" id="354439"/>
    <lineage>
        <taxon>Eukaryota</taxon>
        <taxon>Metazoa</taxon>
        <taxon>Ecdysozoa</taxon>
        <taxon>Arthropoda</taxon>
        <taxon>Hexapoda</taxon>
        <taxon>Insecta</taxon>
        <taxon>Pterygota</taxon>
        <taxon>Neoptera</taxon>
        <taxon>Endopterygota</taxon>
        <taxon>Coleoptera</taxon>
        <taxon>Polyphaga</taxon>
        <taxon>Cucujiformia</taxon>
        <taxon>Curculionidae</taxon>
        <taxon>Dryophthorinae</taxon>
        <taxon>Rhynchophorus</taxon>
    </lineage>
</organism>
<gene>
    <name evidence="2" type="ORF">GWI33_000517</name>
</gene>
<proteinExistence type="predicted"/>
<accession>A0A834LYR5</accession>
<evidence type="ECO:0000313" key="3">
    <source>
        <dbReference type="Proteomes" id="UP000625711"/>
    </source>
</evidence>
<comment type="caution">
    <text evidence="2">The sequence shown here is derived from an EMBL/GenBank/DDBJ whole genome shotgun (WGS) entry which is preliminary data.</text>
</comment>